<dbReference type="AlphaFoldDB" id="A0A432XYM4"/>
<evidence type="ECO:0000313" key="2">
    <source>
        <dbReference type="Proteomes" id="UP000287330"/>
    </source>
</evidence>
<keyword evidence="2" id="KW-1185">Reference proteome</keyword>
<accession>A0A432XYM4</accession>
<dbReference type="Proteomes" id="UP000287330">
    <property type="component" value="Unassembled WGS sequence"/>
</dbReference>
<protein>
    <submittedName>
        <fullName evidence="1">Uncharacterized protein</fullName>
    </submittedName>
</protein>
<comment type="caution">
    <text evidence="1">The sequence shown here is derived from an EMBL/GenBank/DDBJ whole genome shotgun (WGS) entry which is preliminary data.</text>
</comment>
<sequence>MTKVFEAKLAKLREHITQLLTSDEAPVEDLEKHINIYYKQLPFYTEEVLETNGQEEAAQILSKEIKFVEVLKGQLDELKDERKLALLGLAKGKKARRKY</sequence>
<organism evidence="1 2">
    <name type="scientific">Idiomarina fontislapidosi</name>
    <dbReference type="NCBI Taxonomy" id="263723"/>
    <lineage>
        <taxon>Bacteria</taxon>
        <taxon>Pseudomonadati</taxon>
        <taxon>Pseudomonadota</taxon>
        <taxon>Gammaproteobacteria</taxon>
        <taxon>Alteromonadales</taxon>
        <taxon>Idiomarinaceae</taxon>
        <taxon>Idiomarina</taxon>
    </lineage>
</organism>
<proteinExistence type="predicted"/>
<reference evidence="2" key="1">
    <citation type="journal article" date="2018" name="Front. Microbiol.">
        <title>Genome-Based Analysis Reveals the Taxonomy and Diversity of the Family Idiomarinaceae.</title>
        <authorList>
            <person name="Liu Y."/>
            <person name="Lai Q."/>
            <person name="Shao Z."/>
        </authorList>
    </citation>
    <scope>NUCLEOTIDE SEQUENCE [LARGE SCALE GENOMIC DNA]</scope>
    <source>
        <strain evidence="2">F23</strain>
    </source>
</reference>
<gene>
    <name evidence="1" type="ORF">CWE25_07865</name>
</gene>
<dbReference type="EMBL" id="PIPV01000005">
    <property type="protein sequence ID" value="RUO53797.1"/>
    <property type="molecule type" value="Genomic_DNA"/>
</dbReference>
<dbReference type="RefSeq" id="WP_110574313.1">
    <property type="nucleotide sequence ID" value="NZ_PIPV01000005.1"/>
</dbReference>
<evidence type="ECO:0000313" key="1">
    <source>
        <dbReference type="EMBL" id="RUO53797.1"/>
    </source>
</evidence>
<name>A0A432XYM4_9GAMM</name>